<evidence type="ECO:0000313" key="2">
    <source>
        <dbReference type="EMBL" id="KAG5557686.1"/>
    </source>
</evidence>
<proteinExistence type="predicted"/>
<feature type="compositionally biased region" description="Acidic residues" evidence="1">
    <location>
        <begin position="62"/>
        <end position="102"/>
    </location>
</feature>
<accession>A0AAV6KYY1</accession>
<dbReference type="AlphaFoldDB" id="A0AAV6KYY1"/>
<reference evidence="2" key="1">
    <citation type="submission" date="2020-08" db="EMBL/GenBank/DDBJ databases">
        <title>Plant Genome Project.</title>
        <authorList>
            <person name="Zhang R.-G."/>
        </authorList>
    </citation>
    <scope>NUCLEOTIDE SEQUENCE</scope>
    <source>
        <strain evidence="2">WSP0</strain>
        <tissue evidence="2">Leaf</tissue>
    </source>
</reference>
<feature type="region of interest" description="Disordered" evidence="1">
    <location>
        <begin position="41"/>
        <end position="108"/>
    </location>
</feature>
<feature type="compositionally biased region" description="Basic and acidic residues" evidence="1">
    <location>
        <begin position="1"/>
        <end position="11"/>
    </location>
</feature>
<feature type="compositionally biased region" description="Acidic residues" evidence="1">
    <location>
        <begin position="46"/>
        <end position="55"/>
    </location>
</feature>
<sequence length="108" mass="12267">MNAKQSTKDEITCPQAEPYSGQQLDDATYTLDNDINWVRTDVDGVTVDDDIDGDDYNNVGAEDSDEDEVDYSDEEEVDYSDEEEDCTDDDDDDDFEENDEDGDHDKDD</sequence>
<gene>
    <name evidence="2" type="ORF">RHGRI_007811</name>
</gene>
<name>A0AAV6KYY1_9ERIC</name>
<protein>
    <submittedName>
        <fullName evidence="2">Uncharacterized protein</fullName>
    </submittedName>
</protein>
<feature type="region of interest" description="Disordered" evidence="1">
    <location>
        <begin position="1"/>
        <end position="21"/>
    </location>
</feature>
<evidence type="ECO:0000313" key="3">
    <source>
        <dbReference type="Proteomes" id="UP000823749"/>
    </source>
</evidence>
<keyword evidence="3" id="KW-1185">Reference proteome</keyword>
<dbReference type="Proteomes" id="UP000823749">
    <property type="component" value="Chromosome 3"/>
</dbReference>
<comment type="caution">
    <text evidence="2">The sequence shown here is derived from an EMBL/GenBank/DDBJ whole genome shotgun (WGS) entry which is preliminary data.</text>
</comment>
<organism evidence="2 3">
    <name type="scientific">Rhododendron griersonianum</name>
    <dbReference type="NCBI Taxonomy" id="479676"/>
    <lineage>
        <taxon>Eukaryota</taxon>
        <taxon>Viridiplantae</taxon>
        <taxon>Streptophyta</taxon>
        <taxon>Embryophyta</taxon>
        <taxon>Tracheophyta</taxon>
        <taxon>Spermatophyta</taxon>
        <taxon>Magnoliopsida</taxon>
        <taxon>eudicotyledons</taxon>
        <taxon>Gunneridae</taxon>
        <taxon>Pentapetalae</taxon>
        <taxon>asterids</taxon>
        <taxon>Ericales</taxon>
        <taxon>Ericaceae</taxon>
        <taxon>Ericoideae</taxon>
        <taxon>Rhodoreae</taxon>
        <taxon>Rhododendron</taxon>
    </lineage>
</organism>
<dbReference type="EMBL" id="JACTNZ010000003">
    <property type="protein sequence ID" value="KAG5557686.1"/>
    <property type="molecule type" value="Genomic_DNA"/>
</dbReference>
<evidence type="ECO:0000256" key="1">
    <source>
        <dbReference type="SAM" id="MobiDB-lite"/>
    </source>
</evidence>